<dbReference type="Pfam" id="PF02687">
    <property type="entry name" value="FtsX"/>
    <property type="match status" value="1"/>
</dbReference>
<feature type="transmembrane region" description="Helical" evidence="7">
    <location>
        <begin position="365"/>
        <end position="385"/>
    </location>
</feature>
<protein>
    <submittedName>
        <fullName evidence="10">ABC transporter permease</fullName>
    </submittedName>
</protein>
<evidence type="ECO:0000259" key="9">
    <source>
        <dbReference type="Pfam" id="PF12704"/>
    </source>
</evidence>
<dbReference type="InterPro" id="IPR003838">
    <property type="entry name" value="ABC3_permease_C"/>
</dbReference>
<dbReference type="PANTHER" id="PTHR30572:SF4">
    <property type="entry name" value="ABC TRANSPORTER PERMEASE YTRF"/>
    <property type="match status" value="1"/>
</dbReference>
<comment type="subcellular location">
    <subcellularLocation>
        <location evidence="1">Cell membrane</location>
        <topology evidence="1">Multi-pass membrane protein</topology>
    </subcellularLocation>
</comment>
<dbReference type="GO" id="GO:0022857">
    <property type="term" value="F:transmembrane transporter activity"/>
    <property type="evidence" value="ECO:0007669"/>
    <property type="project" value="TreeGrafter"/>
</dbReference>
<evidence type="ECO:0000256" key="6">
    <source>
        <dbReference type="ARBA" id="ARBA00038076"/>
    </source>
</evidence>
<organism evidence="10 11">
    <name type="scientific">Steroidobacter agaridevorans</name>
    <dbReference type="NCBI Taxonomy" id="2695856"/>
    <lineage>
        <taxon>Bacteria</taxon>
        <taxon>Pseudomonadati</taxon>
        <taxon>Pseudomonadota</taxon>
        <taxon>Gammaproteobacteria</taxon>
        <taxon>Steroidobacterales</taxon>
        <taxon>Steroidobacteraceae</taxon>
        <taxon>Steroidobacter</taxon>
    </lineage>
</organism>
<evidence type="ECO:0000259" key="8">
    <source>
        <dbReference type="Pfam" id="PF02687"/>
    </source>
</evidence>
<evidence type="ECO:0000313" key="11">
    <source>
        <dbReference type="Proteomes" id="UP000445000"/>
    </source>
</evidence>
<keyword evidence="11" id="KW-1185">Reference proteome</keyword>
<dbReference type="Pfam" id="PF12704">
    <property type="entry name" value="MacB_PCD"/>
    <property type="match status" value="1"/>
</dbReference>
<feature type="domain" description="ABC3 transporter permease C-terminal" evidence="8">
    <location>
        <begin position="282"/>
        <end position="395"/>
    </location>
</feature>
<comment type="caution">
    <text evidence="10">The sequence shown here is derived from an EMBL/GenBank/DDBJ whole genome shotgun (WGS) entry which is preliminary data.</text>
</comment>
<feature type="domain" description="MacB-like periplasmic core" evidence="9">
    <location>
        <begin position="21"/>
        <end position="241"/>
    </location>
</feature>
<dbReference type="InterPro" id="IPR025857">
    <property type="entry name" value="MacB_PCD"/>
</dbReference>
<gene>
    <name evidence="10" type="ORF">GCM10011487_30500</name>
</gene>
<evidence type="ECO:0000256" key="5">
    <source>
        <dbReference type="ARBA" id="ARBA00023136"/>
    </source>
</evidence>
<dbReference type="Proteomes" id="UP000445000">
    <property type="component" value="Unassembled WGS sequence"/>
</dbReference>
<keyword evidence="4 7" id="KW-1133">Transmembrane helix</keyword>
<accession>A0A829YCQ4</accession>
<evidence type="ECO:0000313" key="10">
    <source>
        <dbReference type="EMBL" id="GFE81050.1"/>
    </source>
</evidence>
<feature type="transmembrane region" description="Helical" evidence="7">
    <location>
        <begin position="271"/>
        <end position="301"/>
    </location>
</feature>
<comment type="similarity">
    <text evidence="6">Belongs to the ABC-4 integral membrane protein family.</text>
</comment>
<feature type="transmembrane region" description="Helical" evidence="7">
    <location>
        <begin position="21"/>
        <end position="41"/>
    </location>
</feature>
<dbReference type="PANTHER" id="PTHR30572">
    <property type="entry name" value="MEMBRANE COMPONENT OF TRANSPORTER-RELATED"/>
    <property type="match status" value="1"/>
</dbReference>
<keyword evidence="2" id="KW-1003">Cell membrane</keyword>
<proteinExistence type="inferred from homology"/>
<dbReference type="GO" id="GO:0005886">
    <property type="term" value="C:plasma membrane"/>
    <property type="evidence" value="ECO:0007669"/>
    <property type="project" value="UniProtKB-SubCell"/>
</dbReference>
<dbReference type="InterPro" id="IPR050250">
    <property type="entry name" value="Macrolide_Exporter_MacB"/>
</dbReference>
<evidence type="ECO:0000256" key="4">
    <source>
        <dbReference type="ARBA" id="ARBA00022989"/>
    </source>
</evidence>
<sequence length="403" mass="42556">MRFRDLIRLSLDSAVRARMRSIMLLLAMSIGVAAVIALTSLGEGARRYVADEFQALGTRMIIVIPGRSETGGVSPGMLSGETPRDLTLSDALAVQRLPGVARVAPLVVGSAPASVGALEREAPVMGSSSELMPVHGFVLARGDFLPPGDLSRDTAVAVIGNNIARELFPGREAIGGNLRIGDRRFRVVGVLADQGRMIGMDSQELIIVPVSAAQALFNTESLFRLLIQAHTRDDMTRVRDATIEAIKLRHQGEEDVTVITQDALLSTFDRIFTALTLTLAGIASISLAVAGVLIMNVMLVSVSQRTSEVGLLKAIGATRGQITALFLTEAILLSVAGAIAGMAVGFGVDWVVGNIYPSLPLNPPVWAIVMALVVAILSGVVFGLMPARRASRLDPVAALAGRR</sequence>
<name>A0A829YCQ4_9GAMM</name>
<reference evidence="11" key="1">
    <citation type="submission" date="2020-01" db="EMBL/GenBank/DDBJ databases">
        <title>'Steroidobacter agaridevorans' sp. nov., agar-degrading bacteria isolated from rhizosphere soils.</title>
        <authorList>
            <person name="Ikenaga M."/>
            <person name="Kataoka M."/>
            <person name="Murouchi A."/>
            <person name="Katsuragi S."/>
            <person name="Sakai M."/>
        </authorList>
    </citation>
    <scope>NUCLEOTIDE SEQUENCE [LARGE SCALE GENOMIC DNA]</scope>
    <source>
        <strain evidence="11">YU21-B</strain>
    </source>
</reference>
<evidence type="ECO:0000256" key="3">
    <source>
        <dbReference type="ARBA" id="ARBA00022692"/>
    </source>
</evidence>
<evidence type="ECO:0000256" key="7">
    <source>
        <dbReference type="SAM" id="Phobius"/>
    </source>
</evidence>
<keyword evidence="5 7" id="KW-0472">Membrane</keyword>
<evidence type="ECO:0000256" key="1">
    <source>
        <dbReference type="ARBA" id="ARBA00004651"/>
    </source>
</evidence>
<evidence type="ECO:0000256" key="2">
    <source>
        <dbReference type="ARBA" id="ARBA00022475"/>
    </source>
</evidence>
<keyword evidence="3 7" id="KW-0812">Transmembrane</keyword>
<dbReference type="EMBL" id="BLJN01000003">
    <property type="protein sequence ID" value="GFE81050.1"/>
    <property type="molecule type" value="Genomic_DNA"/>
</dbReference>
<dbReference type="AlphaFoldDB" id="A0A829YCQ4"/>
<feature type="transmembrane region" description="Helical" evidence="7">
    <location>
        <begin position="322"/>
        <end position="345"/>
    </location>
</feature>